<feature type="domain" description="Peptidase M16 C-terminal" evidence="10">
    <location>
        <begin position="674"/>
        <end position="798"/>
    </location>
</feature>
<evidence type="ECO:0000313" key="13">
    <source>
        <dbReference type="Proteomes" id="UP000699462"/>
    </source>
</evidence>
<evidence type="ECO:0000259" key="10">
    <source>
        <dbReference type="Pfam" id="PF05193"/>
    </source>
</evidence>
<accession>A0A8T0DHS2</accession>
<evidence type="ECO:0000256" key="1">
    <source>
        <dbReference type="ARBA" id="ARBA00001947"/>
    </source>
</evidence>
<organism evidence="12 13">
    <name type="scientific">Paragonimus westermani</name>
    <dbReference type="NCBI Taxonomy" id="34504"/>
    <lineage>
        <taxon>Eukaryota</taxon>
        <taxon>Metazoa</taxon>
        <taxon>Spiralia</taxon>
        <taxon>Lophotrochozoa</taxon>
        <taxon>Platyhelminthes</taxon>
        <taxon>Trematoda</taxon>
        <taxon>Digenea</taxon>
        <taxon>Plagiorchiida</taxon>
        <taxon>Troglotremata</taxon>
        <taxon>Troglotrematidae</taxon>
        <taxon>Paragonimus</taxon>
    </lineage>
</organism>
<dbReference type="InterPro" id="IPR001431">
    <property type="entry name" value="Pept_M16_Zn_BS"/>
</dbReference>
<dbReference type="PANTHER" id="PTHR43690:SF18">
    <property type="entry name" value="INSULIN-DEGRADING ENZYME-RELATED"/>
    <property type="match status" value="1"/>
</dbReference>
<proteinExistence type="inferred from homology"/>
<dbReference type="InterPro" id="IPR011249">
    <property type="entry name" value="Metalloenz_LuxS/M16"/>
</dbReference>
<sequence length="863" mass="99526">MHRFILFHSQSAAALCINSGGFSDPEEAPGLSHFLEHMLFMGSEKYPGENDFSSYVSTCGGMMNAWTAQERSMFYFQVKTEHFLECLDRFAQFFIAPLMRNSSVDRELEAVNSEFALALTNDNNRLQHFLASLAAPGSPYRKFIFGNNKSLRDIPLEKGIDICWLLRQHWKTNFSAHRMTLAIQSYDTLDELESTVREMFEAIPRRTVPAPEYSRFAKSFETKEFNKFYKVCSFKERDVLSIVWPLPSLLSYYKSNPTAVLADLLGDEGEGSILAALRKMHWATGLYADAYLTSGMRNSTFCSIFEVHVHLTKLGHENIQQVCGVIFEYIKVILDSVASETTRVEPSLTEKFSKRSPNTFQSYLEERQELYKSSFLYNDPVEALHNCERIAEMLQLVPHTKVLSARYLIEKIDIELYIRLLKLMTPQRACIVHQSSEFGRNLGSDPSWQTESWFNIRYKCEELDKSVLESWNSSLRSATGLHLPFKNIFLSTNFDLLPKEADMQEPRDLNLDADAEDRRRYGHLWFQRSTKFEAPRAIMHIHLWSPEMSGTKQRVILQRLFLYAIEQELSLVAYEGSIASMWYSVEFRLNGLLIHVSGFTEKLFLFYSTILKQILNKIPIKSDDQFQAYKGAARKKIVNWLLDPHSLNSFTYSYLLEKDSYMVDDMLETLEKQSAADLMSFAQRIFQHIRLTTFVYGNITEQEAITIYDYTVHQLGSIPLPERKFGDTAVYDPGTYHIRLFNTNPSDVNMCVTHVHMLGRTDLKTGVCCNLIAYILNEPAFDYLRTKEMLSYYVALQPWVYRDGGSAHQAILLVCRSQATKFSVDHVGGRMNAFWYRVAPRIIAAMTKQSFRTCVSCNVLNCM</sequence>
<feature type="domain" description="Peptidase M16 middle/third" evidence="11">
    <location>
        <begin position="375"/>
        <end position="668"/>
    </location>
</feature>
<evidence type="ECO:0000256" key="5">
    <source>
        <dbReference type="ARBA" id="ARBA00022801"/>
    </source>
</evidence>
<keyword evidence="5" id="KW-0378">Hydrolase</keyword>
<keyword evidence="7" id="KW-0482">Metalloprotease</keyword>
<dbReference type="Gene3D" id="3.30.830.10">
    <property type="entry name" value="Metalloenzyme, LuxS/M16 peptidase-like"/>
    <property type="match status" value="4"/>
</dbReference>
<feature type="domain" description="Peptidase M16 N-terminal" evidence="9">
    <location>
        <begin position="9"/>
        <end position="133"/>
    </location>
</feature>
<keyword evidence="3" id="KW-0645">Protease</keyword>
<dbReference type="InterPro" id="IPR011765">
    <property type="entry name" value="Pept_M16_N"/>
</dbReference>
<protein>
    <recommendedName>
        <fullName evidence="14">Insulysin</fullName>
    </recommendedName>
</protein>
<dbReference type="PANTHER" id="PTHR43690">
    <property type="entry name" value="NARDILYSIN"/>
    <property type="match status" value="1"/>
</dbReference>
<name>A0A8T0DHS2_9TREM</name>
<dbReference type="AlphaFoldDB" id="A0A8T0DHS2"/>
<evidence type="ECO:0000256" key="3">
    <source>
        <dbReference type="ARBA" id="ARBA00022670"/>
    </source>
</evidence>
<evidence type="ECO:0000256" key="4">
    <source>
        <dbReference type="ARBA" id="ARBA00022723"/>
    </source>
</evidence>
<dbReference type="Pfam" id="PF05193">
    <property type="entry name" value="Peptidase_M16_C"/>
    <property type="match status" value="2"/>
</dbReference>
<evidence type="ECO:0000256" key="8">
    <source>
        <dbReference type="RuleBase" id="RU004447"/>
    </source>
</evidence>
<evidence type="ECO:0000259" key="11">
    <source>
        <dbReference type="Pfam" id="PF16187"/>
    </source>
</evidence>
<dbReference type="OrthoDB" id="4953at2759"/>
<evidence type="ECO:0000259" key="9">
    <source>
        <dbReference type="Pfam" id="PF00675"/>
    </source>
</evidence>
<dbReference type="PROSITE" id="PS00143">
    <property type="entry name" value="INSULINASE"/>
    <property type="match status" value="1"/>
</dbReference>
<evidence type="ECO:0000256" key="6">
    <source>
        <dbReference type="ARBA" id="ARBA00022833"/>
    </source>
</evidence>
<comment type="caution">
    <text evidence="12">The sequence shown here is derived from an EMBL/GenBank/DDBJ whole genome shotgun (WGS) entry which is preliminary data.</text>
</comment>
<dbReference type="GO" id="GO:0004222">
    <property type="term" value="F:metalloendopeptidase activity"/>
    <property type="evidence" value="ECO:0007669"/>
    <property type="project" value="InterPro"/>
</dbReference>
<dbReference type="InterPro" id="IPR032632">
    <property type="entry name" value="Peptidase_M16_M"/>
</dbReference>
<evidence type="ECO:0000313" key="12">
    <source>
        <dbReference type="EMBL" id="KAF8566494.1"/>
    </source>
</evidence>
<dbReference type="Proteomes" id="UP000699462">
    <property type="component" value="Unassembled WGS sequence"/>
</dbReference>
<keyword evidence="6" id="KW-0862">Zinc</keyword>
<evidence type="ECO:0008006" key="14">
    <source>
        <dbReference type="Google" id="ProtNLM"/>
    </source>
</evidence>
<reference evidence="12 13" key="1">
    <citation type="submission" date="2019-07" db="EMBL/GenBank/DDBJ databases">
        <title>Annotation for the trematode Paragonimus westermani.</title>
        <authorList>
            <person name="Choi Y.-J."/>
        </authorList>
    </citation>
    <scope>NUCLEOTIDE SEQUENCE [LARGE SCALE GENOMIC DNA]</scope>
    <source>
        <strain evidence="12">180907_Pwestermani</strain>
    </source>
</reference>
<comment type="similarity">
    <text evidence="2 8">Belongs to the peptidase M16 family.</text>
</comment>
<dbReference type="EMBL" id="JTDF01005039">
    <property type="protein sequence ID" value="KAF8566494.1"/>
    <property type="molecule type" value="Genomic_DNA"/>
</dbReference>
<dbReference type="InterPro" id="IPR050626">
    <property type="entry name" value="Peptidase_M16"/>
</dbReference>
<keyword evidence="4" id="KW-0479">Metal-binding</keyword>
<gene>
    <name evidence="12" type="ORF">P879_01935</name>
</gene>
<dbReference type="GO" id="GO:0046872">
    <property type="term" value="F:metal ion binding"/>
    <property type="evidence" value="ECO:0007669"/>
    <property type="project" value="UniProtKB-KW"/>
</dbReference>
<dbReference type="Pfam" id="PF00675">
    <property type="entry name" value="Peptidase_M16"/>
    <property type="match status" value="1"/>
</dbReference>
<dbReference type="SUPFAM" id="SSF63411">
    <property type="entry name" value="LuxS/MPP-like metallohydrolase"/>
    <property type="match status" value="4"/>
</dbReference>
<dbReference type="InterPro" id="IPR007863">
    <property type="entry name" value="Peptidase_M16_C"/>
</dbReference>
<keyword evidence="13" id="KW-1185">Reference proteome</keyword>
<comment type="cofactor">
    <cofactor evidence="1">
        <name>Zn(2+)</name>
        <dbReference type="ChEBI" id="CHEBI:29105"/>
    </cofactor>
</comment>
<dbReference type="GO" id="GO:0006508">
    <property type="term" value="P:proteolysis"/>
    <property type="evidence" value="ECO:0007669"/>
    <property type="project" value="UniProtKB-KW"/>
</dbReference>
<dbReference type="FunFam" id="3.30.830.10:FF:000012">
    <property type="entry name" value="Protease 3"/>
    <property type="match status" value="1"/>
</dbReference>
<evidence type="ECO:0000256" key="7">
    <source>
        <dbReference type="ARBA" id="ARBA00023049"/>
    </source>
</evidence>
<feature type="domain" description="Peptidase M16 C-terminal" evidence="10">
    <location>
        <begin position="166"/>
        <end position="335"/>
    </location>
</feature>
<evidence type="ECO:0000256" key="2">
    <source>
        <dbReference type="ARBA" id="ARBA00007261"/>
    </source>
</evidence>
<dbReference type="Pfam" id="PF16187">
    <property type="entry name" value="Peptidase_M16_M"/>
    <property type="match status" value="1"/>
</dbReference>